<evidence type="ECO:0000256" key="4">
    <source>
        <dbReference type="ARBA" id="ARBA00022741"/>
    </source>
</evidence>
<dbReference type="PROSITE" id="PS01058">
    <property type="entry name" value="SAICAR_SYNTHETASE_2"/>
    <property type="match status" value="1"/>
</dbReference>
<dbReference type="STRING" id="1001994.MY1_0869"/>
<evidence type="ECO:0000256" key="3">
    <source>
        <dbReference type="ARBA" id="ARBA00022598"/>
    </source>
</evidence>
<proteinExistence type="inferred from homology"/>
<sequence length="274" mass="31700">MKFLTSGKVKDLYDVDENTLLFKFSDRVSAYDVKFKENIPKKGEVLCKFAEFWFDTLQVSNHFVKKQSDTEILVKKMKMLPIECVVRGYFYGSLINRWKKGEVKLPQGTDTTLAAKLLEPIFDPTTKSEHDIPIDKQKALQMNLVNEEQYSWLEKTSIEIYKKMSEVADKSGFILADLKLEFGILDGKITLGDSIGPDEYRLWPKETYQVGKTQESFDKQILRDWLTENGYQKQFDDSRDAGKEPIPPAIPPEIIQKMTNRYVIAYEKLTGHSL</sequence>
<evidence type="ECO:0000256" key="6">
    <source>
        <dbReference type="ARBA" id="ARBA00022840"/>
    </source>
</evidence>
<dbReference type="EMBL" id="AFPU01000001">
    <property type="protein sequence ID" value="EGP93631.1"/>
    <property type="molecule type" value="Genomic_DNA"/>
</dbReference>
<dbReference type="InterPro" id="IPR001636">
    <property type="entry name" value="SAICAR_synth"/>
</dbReference>
<comment type="similarity">
    <text evidence="2 7">Belongs to the SAICAR synthetase family.</text>
</comment>
<keyword evidence="4 7" id="KW-0547">Nucleotide-binding</keyword>
<dbReference type="SUPFAM" id="SSF56104">
    <property type="entry name" value="SAICAR synthase-like"/>
    <property type="match status" value="1"/>
</dbReference>
<dbReference type="PROSITE" id="PS01057">
    <property type="entry name" value="SAICAR_SYNTHETASE_1"/>
    <property type="match status" value="1"/>
</dbReference>
<dbReference type="RefSeq" id="WP_007550430.1">
    <property type="nucleotide sequence ID" value="NZ_AFPU01000001.1"/>
</dbReference>
<comment type="caution">
    <text evidence="9">The sequence shown here is derived from an EMBL/GenBank/DDBJ whole genome shotgun (WGS) entry which is preliminary data.</text>
</comment>
<dbReference type="InterPro" id="IPR028923">
    <property type="entry name" value="SAICAR_synt/ADE2_N"/>
</dbReference>
<dbReference type="HAMAP" id="MF_00137">
    <property type="entry name" value="SAICAR_synth"/>
    <property type="match status" value="1"/>
</dbReference>
<dbReference type="Pfam" id="PF01259">
    <property type="entry name" value="SAICAR_synt"/>
    <property type="match status" value="1"/>
</dbReference>
<keyword evidence="6 7" id="KW-0067">ATP-binding</keyword>
<dbReference type="OrthoDB" id="10775at2157"/>
<dbReference type="AlphaFoldDB" id="F9CWH9"/>
<dbReference type="EC" id="6.3.2.6" evidence="7"/>
<keyword evidence="10" id="KW-1185">Reference proteome</keyword>
<evidence type="ECO:0000313" key="9">
    <source>
        <dbReference type="EMBL" id="EGP93631.1"/>
    </source>
</evidence>
<dbReference type="GO" id="GO:0005524">
    <property type="term" value="F:ATP binding"/>
    <property type="evidence" value="ECO:0007669"/>
    <property type="project" value="UniProtKB-KW"/>
</dbReference>
<comment type="catalytic activity">
    <reaction evidence="7">
        <text>5-amino-1-(5-phospho-D-ribosyl)imidazole-4-carboxylate + L-aspartate + ATP = (2S)-2-[5-amino-1-(5-phospho-beta-D-ribosyl)imidazole-4-carboxamido]succinate + ADP + phosphate + 2 H(+)</text>
        <dbReference type="Rhea" id="RHEA:22628"/>
        <dbReference type="ChEBI" id="CHEBI:15378"/>
        <dbReference type="ChEBI" id="CHEBI:29991"/>
        <dbReference type="ChEBI" id="CHEBI:30616"/>
        <dbReference type="ChEBI" id="CHEBI:43474"/>
        <dbReference type="ChEBI" id="CHEBI:58443"/>
        <dbReference type="ChEBI" id="CHEBI:77657"/>
        <dbReference type="ChEBI" id="CHEBI:456216"/>
        <dbReference type="EC" id="6.3.2.6"/>
    </reaction>
</comment>
<dbReference type="GO" id="GO:0004639">
    <property type="term" value="F:phosphoribosylaminoimidazolesuccinocarboxamide synthase activity"/>
    <property type="evidence" value="ECO:0007669"/>
    <property type="project" value="UniProtKB-UniRule"/>
</dbReference>
<evidence type="ECO:0000256" key="5">
    <source>
        <dbReference type="ARBA" id="ARBA00022755"/>
    </source>
</evidence>
<dbReference type="PATRIC" id="fig|1001994.6.peg.856"/>
<dbReference type="InterPro" id="IPR018236">
    <property type="entry name" value="SAICAR_synthetase_CS"/>
</dbReference>
<evidence type="ECO:0000256" key="2">
    <source>
        <dbReference type="ARBA" id="ARBA00010190"/>
    </source>
</evidence>
<dbReference type="NCBIfam" id="TIGR00081">
    <property type="entry name" value="purC"/>
    <property type="match status" value="1"/>
</dbReference>
<keyword evidence="5 7" id="KW-0658">Purine biosynthesis</keyword>
<protein>
    <recommendedName>
        <fullName evidence="7">Phosphoribosylaminoimidazole-succinocarboxamide synthase</fullName>
        <ecNumber evidence="7">6.3.2.6</ecNumber>
    </recommendedName>
    <alternativeName>
        <fullName evidence="7">SAICAR synthetase</fullName>
    </alternativeName>
</protein>
<dbReference type="Gene3D" id="3.30.470.20">
    <property type="entry name" value="ATP-grasp fold, B domain"/>
    <property type="match status" value="1"/>
</dbReference>
<dbReference type="GO" id="GO:0005737">
    <property type="term" value="C:cytoplasm"/>
    <property type="evidence" value="ECO:0007669"/>
    <property type="project" value="TreeGrafter"/>
</dbReference>
<dbReference type="Gene3D" id="3.30.200.20">
    <property type="entry name" value="Phosphorylase Kinase, domain 1"/>
    <property type="match status" value="1"/>
</dbReference>
<gene>
    <name evidence="7" type="primary">purC</name>
    <name evidence="9" type="ORF">MY1_0869</name>
</gene>
<name>F9CWH9_9ARCH</name>
<reference evidence="9 10" key="1">
    <citation type="journal article" date="2011" name="J. Bacteriol.">
        <title>Genome Sequence of an Ammonia-Oxidizing Soil Archaeon, "Candidatus Nitrosoarchaeum koreensis" MY1.</title>
        <authorList>
            <person name="Kim B.K."/>
            <person name="Jung M.Y."/>
            <person name="Yu D.S."/>
            <person name="Park S.J."/>
            <person name="Oh T.K."/>
            <person name="Rhee S.K."/>
            <person name="Kim J.F."/>
        </authorList>
    </citation>
    <scope>NUCLEOTIDE SEQUENCE [LARGE SCALE GENOMIC DNA]</scope>
    <source>
        <strain evidence="9 10">MY1</strain>
    </source>
</reference>
<dbReference type="PANTHER" id="PTHR43700:SF1">
    <property type="entry name" value="PHOSPHORIBOSYLAMINOIMIDAZOLE-SUCCINOCARBOXAMIDE SYNTHASE"/>
    <property type="match status" value="1"/>
</dbReference>
<feature type="domain" description="SAICAR synthetase/ADE2 N-terminal" evidence="8">
    <location>
        <begin position="4"/>
        <end position="235"/>
    </location>
</feature>
<accession>F9CWH9</accession>
<comment type="pathway">
    <text evidence="1 7">Purine metabolism; IMP biosynthesis via de novo pathway; 5-amino-1-(5-phospho-D-ribosyl)imidazole-4-carboxamide from 5-amino-1-(5-phospho-D-ribosyl)imidazole-4-carboxylate: step 1/2.</text>
</comment>
<organism evidence="9 10">
    <name type="scientific">Nitrosarchaeum koreense MY1</name>
    <dbReference type="NCBI Taxonomy" id="1001994"/>
    <lineage>
        <taxon>Archaea</taxon>
        <taxon>Nitrososphaerota</taxon>
        <taxon>Nitrososphaeria</taxon>
        <taxon>Nitrosopumilales</taxon>
        <taxon>Nitrosopumilaceae</taxon>
        <taxon>Nitrosarchaeum</taxon>
    </lineage>
</organism>
<dbReference type="PANTHER" id="PTHR43700">
    <property type="entry name" value="PHOSPHORIBOSYLAMINOIMIDAZOLE-SUCCINOCARBOXAMIDE SYNTHASE"/>
    <property type="match status" value="1"/>
</dbReference>
<dbReference type="CDD" id="cd01414">
    <property type="entry name" value="SAICAR_synt_Sc"/>
    <property type="match status" value="1"/>
</dbReference>
<evidence type="ECO:0000256" key="1">
    <source>
        <dbReference type="ARBA" id="ARBA00004672"/>
    </source>
</evidence>
<dbReference type="GO" id="GO:0006189">
    <property type="term" value="P:'de novo' IMP biosynthetic process"/>
    <property type="evidence" value="ECO:0007669"/>
    <property type="project" value="UniProtKB-UniRule"/>
</dbReference>
<dbReference type="Proteomes" id="UP000004440">
    <property type="component" value="Unassembled WGS sequence"/>
</dbReference>
<evidence type="ECO:0000256" key="7">
    <source>
        <dbReference type="HAMAP-Rule" id="MF_00137"/>
    </source>
</evidence>
<evidence type="ECO:0000313" key="10">
    <source>
        <dbReference type="Proteomes" id="UP000004440"/>
    </source>
</evidence>
<keyword evidence="3 7" id="KW-0436">Ligase</keyword>
<dbReference type="UniPathway" id="UPA00074">
    <property type="reaction ID" value="UER00131"/>
</dbReference>
<evidence type="ECO:0000259" key="8">
    <source>
        <dbReference type="Pfam" id="PF01259"/>
    </source>
</evidence>